<comment type="caution">
    <text evidence="2">The sequence shown here is derived from an EMBL/GenBank/DDBJ whole genome shotgun (WGS) entry which is preliminary data.</text>
</comment>
<dbReference type="Proteomes" id="UP001551582">
    <property type="component" value="Unassembled WGS sequence"/>
</dbReference>
<evidence type="ECO:0000313" key="3">
    <source>
        <dbReference type="Proteomes" id="UP001551582"/>
    </source>
</evidence>
<keyword evidence="3" id="KW-1185">Reference proteome</keyword>
<organism evidence="2 3">
    <name type="scientific">Streptomyces griseoloalbus</name>
    <dbReference type="NCBI Taxonomy" id="67303"/>
    <lineage>
        <taxon>Bacteria</taxon>
        <taxon>Bacillati</taxon>
        <taxon>Actinomycetota</taxon>
        <taxon>Actinomycetes</taxon>
        <taxon>Kitasatosporales</taxon>
        <taxon>Streptomycetaceae</taxon>
        <taxon>Streptomyces</taxon>
    </lineage>
</organism>
<name>A0ABV3EE94_9ACTN</name>
<proteinExistence type="predicted"/>
<dbReference type="EMBL" id="JBEZLS010000030">
    <property type="protein sequence ID" value="MEU9355476.1"/>
    <property type="molecule type" value="Genomic_DNA"/>
</dbReference>
<dbReference type="RefSeq" id="WP_359988431.1">
    <property type="nucleotide sequence ID" value="NZ_JBEZLS010000030.1"/>
</dbReference>
<feature type="compositionally biased region" description="Basic residues" evidence="1">
    <location>
        <begin position="66"/>
        <end position="76"/>
    </location>
</feature>
<accession>A0ABV3EE94</accession>
<feature type="region of interest" description="Disordered" evidence="1">
    <location>
        <begin position="66"/>
        <end position="89"/>
    </location>
</feature>
<sequence>MTVNEAVLALLRPKPDLAQFASEPADVFAAAQAAVDAPAGLGAIVSYATEPFAACRTRRHTASRRAARARARRGSRHLTTTAGLRSGRY</sequence>
<evidence type="ECO:0000313" key="2">
    <source>
        <dbReference type="EMBL" id="MEU9355476.1"/>
    </source>
</evidence>
<reference evidence="2 3" key="1">
    <citation type="submission" date="2024-06" db="EMBL/GenBank/DDBJ databases">
        <title>The Natural Products Discovery Center: Release of the First 8490 Sequenced Strains for Exploring Actinobacteria Biosynthetic Diversity.</title>
        <authorList>
            <person name="Kalkreuter E."/>
            <person name="Kautsar S.A."/>
            <person name="Yang D."/>
            <person name="Bader C.D."/>
            <person name="Teijaro C.N."/>
            <person name="Fluegel L."/>
            <person name="Davis C.M."/>
            <person name="Simpson J.R."/>
            <person name="Lauterbach L."/>
            <person name="Steele A.D."/>
            <person name="Gui C."/>
            <person name="Meng S."/>
            <person name="Li G."/>
            <person name="Viehrig K."/>
            <person name="Ye F."/>
            <person name="Su P."/>
            <person name="Kiefer A.F."/>
            <person name="Nichols A."/>
            <person name="Cepeda A.J."/>
            <person name="Yan W."/>
            <person name="Fan B."/>
            <person name="Jiang Y."/>
            <person name="Adhikari A."/>
            <person name="Zheng C.-J."/>
            <person name="Schuster L."/>
            <person name="Cowan T.M."/>
            <person name="Smanski M.J."/>
            <person name="Chevrette M.G."/>
            <person name="De Carvalho L.P.S."/>
            <person name="Shen B."/>
        </authorList>
    </citation>
    <scope>NUCLEOTIDE SEQUENCE [LARGE SCALE GENOMIC DNA]</scope>
    <source>
        <strain evidence="2 3">NPDC048274</strain>
    </source>
</reference>
<evidence type="ECO:0000256" key="1">
    <source>
        <dbReference type="SAM" id="MobiDB-lite"/>
    </source>
</evidence>
<gene>
    <name evidence="2" type="ORF">AB0D65_31870</name>
</gene>
<protein>
    <submittedName>
        <fullName evidence="2">Uncharacterized protein</fullName>
    </submittedName>
</protein>